<dbReference type="PANTHER" id="PTHR45856:SF11">
    <property type="entry name" value="FUNGAL LIPASE-LIKE DOMAIN-CONTAINING PROTEIN"/>
    <property type="match status" value="1"/>
</dbReference>
<dbReference type="Pfam" id="PF01764">
    <property type="entry name" value="Lipase_3"/>
    <property type="match status" value="1"/>
</dbReference>
<evidence type="ECO:0000313" key="3">
    <source>
        <dbReference type="EMBL" id="KAG5183073.1"/>
    </source>
</evidence>
<keyword evidence="3" id="KW-0378">Hydrolase</keyword>
<gene>
    <name evidence="3" type="ORF">JKP88DRAFT_273045</name>
</gene>
<dbReference type="InterPro" id="IPR002921">
    <property type="entry name" value="Fungal_lipase-type"/>
</dbReference>
<feature type="chain" id="PRO_5032403034" evidence="1">
    <location>
        <begin position="20"/>
        <end position="269"/>
    </location>
</feature>
<sequence>MRVLSLARLALLAYRPVVDVNTAFDVSQGKPAPTHIEPHLSDVLCDTTRRPCFFGDAADEAQAYFFPQDRHAVLAVRGTDSLLDCIRNVECGMASWEEIGAGVQAHGGMLKQYRALKPLVAGVVMEHMSGSRNTITFTGHSSGAAISAFGALEAAIAYPGRVSYVGFASPKVVNRAFSAAFRAALPTAKTFVNGADPICKCFPGYSETCDVTRIGAADPHPHLPSVLDISFHSMIKYVEAVRVYEEALTREVDRGSFWTRLRAMFRSSA</sequence>
<dbReference type="EMBL" id="JAFCMP010000223">
    <property type="protein sequence ID" value="KAG5183073.1"/>
    <property type="molecule type" value="Genomic_DNA"/>
</dbReference>
<accession>A0A835YYI4</accession>
<dbReference type="PANTHER" id="PTHR45856">
    <property type="entry name" value="ALPHA/BETA-HYDROLASES SUPERFAMILY PROTEIN"/>
    <property type="match status" value="1"/>
</dbReference>
<name>A0A835YYI4_9STRA</name>
<evidence type="ECO:0000259" key="2">
    <source>
        <dbReference type="Pfam" id="PF01764"/>
    </source>
</evidence>
<evidence type="ECO:0000256" key="1">
    <source>
        <dbReference type="SAM" id="SignalP"/>
    </source>
</evidence>
<keyword evidence="1" id="KW-0732">Signal</keyword>
<dbReference type="Gene3D" id="3.40.50.1820">
    <property type="entry name" value="alpha/beta hydrolase"/>
    <property type="match status" value="1"/>
</dbReference>
<dbReference type="OrthoDB" id="438440at2759"/>
<feature type="signal peptide" evidence="1">
    <location>
        <begin position="1"/>
        <end position="19"/>
    </location>
</feature>
<reference evidence="3" key="1">
    <citation type="submission" date="2021-02" db="EMBL/GenBank/DDBJ databases">
        <title>First Annotated Genome of the Yellow-green Alga Tribonema minus.</title>
        <authorList>
            <person name="Mahan K.M."/>
        </authorList>
    </citation>
    <scope>NUCLEOTIDE SEQUENCE</scope>
    <source>
        <strain evidence="3">UTEX B ZZ1240</strain>
    </source>
</reference>
<comment type="caution">
    <text evidence="3">The sequence shown here is derived from an EMBL/GenBank/DDBJ whole genome shotgun (WGS) entry which is preliminary data.</text>
</comment>
<dbReference type="GO" id="GO:0006629">
    <property type="term" value="P:lipid metabolic process"/>
    <property type="evidence" value="ECO:0007669"/>
    <property type="project" value="InterPro"/>
</dbReference>
<dbReference type="AlphaFoldDB" id="A0A835YYI4"/>
<feature type="domain" description="Fungal lipase-type" evidence="2">
    <location>
        <begin position="73"/>
        <end position="202"/>
    </location>
</feature>
<protein>
    <submittedName>
        <fullName evidence="3">Alpha/Beta hydrolase protein</fullName>
    </submittedName>
</protein>
<keyword evidence="4" id="KW-1185">Reference proteome</keyword>
<evidence type="ECO:0000313" key="4">
    <source>
        <dbReference type="Proteomes" id="UP000664859"/>
    </source>
</evidence>
<dbReference type="SUPFAM" id="SSF53474">
    <property type="entry name" value="alpha/beta-Hydrolases"/>
    <property type="match status" value="1"/>
</dbReference>
<dbReference type="InterPro" id="IPR051218">
    <property type="entry name" value="Sec_MonoDiacylglyc_Lipase"/>
</dbReference>
<dbReference type="InterPro" id="IPR029058">
    <property type="entry name" value="AB_hydrolase_fold"/>
</dbReference>
<proteinExistence type="predicted"/>
<organism evidence="3 4">
    <name type="scientific">Tribonema minus</name>
    <dbReference type="NCBI Taxonomy" id="303371"/>
    <lineage>
        <taxon>Eukaryota</taxon>
        <taxon>Sar</taxon>
        <taxon>Stramenopiles</taxon>
        <taxon>Ochrophyta</taxon>
        <taxon>PX clade</taxon>
        <taxon>Xanthophyceae</taxon>
        <taxon>Tribonematales</taxon>
        <taxon>Tribonemataceae</taxon>
        <taxon>Tribonema</taxon>
    </lineage>
</organism>
<dbReference type="Proteomes" id="UP000664859">
    <property type="component" value="Unassembled WGS sequence"/>
</dbReference>
<dbReference type="GO" id="GO:0016787">
    <property type="term" value="F:hydrolase activity"/>
    <property type="evidence" value="ECO:0007669"/>
    <property type="project" value="UniProtKB-KW"/>
</dbReference>
<dbReference type="CDD" id="cd00519">
    <property type="entry name" value="Lipase_3"/>
    <property type="match status" value="1"/>
</dbReference>